<keyword evidence="3" id="KW-0479">Metal-binding</keyword>
<evidence type="ECO:0000256" key="4">
    <source>
        <dbReference type="ARBA" id="ARBA00022801"/>
    </source>
</evidence>
<dbReference type="STRING" id="283909.R7UD52"/>
<dbReference type="InterPro" id="IPR024607">
    <property type="entry name" value="Sulfatase_CS"/>
</dbReference>
<dbReference type="Gene3D" id="3.30.1120.10">
    <property type="match status" value="1"/>
</dbReference>
<evidence type="ECO:0000259" key="7">
    <source>
        <dbReference type="Pfam" id="PF00884"/>
    </source>
</evidence>
<dbReference type="PROSITE" id="PS00149">
    <property type="entry name" value="SULFATASE_2"/>
    <property type="match status" value="1"/>
</dbReference>
<dbReference type="OrthoDB" id="103349at2759"/>
<dbReference type="Gene3D" id="1.10.287.550">
    <property type="entry name" value="Helix hairpin bin"/>
    <property type="match status" value="1"/>
</dbReference>
<dbReference type="Proteomes" id="UP000014760">
    <property type="component" value="Unassembled WGS sequence"/>
</dbReference>
<evidence type="ECO:0000256" key="5">
    <source>
        <dbReference type="ARBA" id="ARBA00022837"/>
    </source>
</evidence>
<evidence type="ECO:0000256" key="6">
    <source>
        <dbReference type="SAM" id="SignalP"/>
    </source>
</evidence>
<dbReference type="InterPro" id="IPR017850">
    <property type="entry name" value="Alkaline_phosphatase_core_sf"/>
</dbReference>
<dbReference type="InterPro" id="IPR050738">
    <property type="entry name" value="Sulfatase"/>
</dbReference>
<reference evidence="8 10" key="2">
    <citation type="journal article" date="2013" name="Nature">
        <title>Insights into bilaterian evolution from three spiralian genomes.</title>
        <authorList>
            <person name="Simakov O."/>
            <person name="Marletaz F."/>
            <person name="Cho S.J."/>
            <person name="Edsinger-Gonzales E."/>
            <person name="Havlak P."/>
            <person name="Hellsten U."/>
            <person name="Kuo D.H."/>
            <person name="Larsson T."/>
            <person name="Lv J."/>
            <person name="Arendt D."/>
            <person name="Savage R."/>
            <person name="Osoegawa K."/>
            <person name="de Jong P."/>
            <person name="Grimwood J."/>
            <person name="Chapman J.A."/>
            <person name="Shapiro H."/>
            <person name="Aerts A."/>
            <person name="Otillar R.P."/>
            <person name="Terry A.Y."/>
            <person name="Boore J.L."/>
            <person name="Grigoriev I.V."/>
            <person name="Lindberg D.R."/>
            <person name="Seaver E.C."/>
            <person name="Weisblat D.A."/>
            <person name="Putnam N.H."/>
            <person name="Rokhsar D.S."/>
        </authorList>
    </citation>
    <scope>NUCLEOTIDE SEQUENCE</scope>
    <source>
        <strain evidence="8 10">I ESC-2004</strain>
    </source>
</reference>
<dbReference type="AlphaFoldDB" id="R7UD52"/>
<evidence type="ECO:0000256" key="3">
    <source>
        <dbReference type="ARBA" id="ARBA00022723"/>
    </source>
</evidence>
<keyword evidence="6" id="KW-0732">Signal</keyword>
<dbReference type="Pfam" id="PF14707">
    <property type="entry name" value="Sulfatase_C"/>
    <property type="match status" value="1"/>
</dbReference>
<dbReference type="GO" id="GO:0004065">
    <property type="term" value="F:arylsulfatase activity"/>
    <property type="evidence" value="ECO:0007669"/>
    <property type="project" value="TreeGrafter"/>
</dbReference>
<dbReference type="InterPro" id="IPR000917">
    <property type="entry name" value="Sulfatase_N"/>
</dbReference>
<sequence>MDRLLCQLCALCLCAGVLASEKPNIVIFLVDDLGIGDIGAFGNDTLRTPHVDSICENGVKLDHDLAAASLCTPSRAALMTSRYAIRTGMSSVITSLMSPQGLPTSEHTLPQMLQEKGYATALIGKWHLGWNRQLLDQYYSPLKRGFDYFFGLPLSNVKDFGGKQEIMVDIGFTGKLYKLSAICLSTSLILSRLINKKIGVTMTIMSLILIGNFLFAFKTYGIWNSALIRNDRIVEMPLNLTSITQRLIEEGQNFIKSQHAAEKPVFLFMSWLHVHTYMHPQPPFKGASQHGPYGDAVEETDWAVGQIMDTLKQLQILDNTLFYFSSDHGGDKLEHDEEGRLVGGWNGLFRGNKGDGSQEGGIRVPTCVQWPAKLPRRTLVSEPTSQLDLMPTLASIVGGRMSTVRSIDGKDILPLLTGDETRTPHDFIFHYTGDKLSAIRYMPEESGAVFKLHYVWPQWEPGTDSWASIGAAVFDGPILLPNPLLFDVARDPREETPLDTNIEPYASIVKCIEEAKLNHERSLIGARPNYKPNPLEFINPLRSTFVDYAWQKLSDYWSYLIQ</sequence>
<dbReference type="Pfam" id="PF00884">
    <property type="entry name" value="Sulfatase"/>
    <property type="match status" value="1"/>
</dbReference>
<evidence type="ECO:0000256" key="2">
    <source>
        <dbReference type="ARBA" id="ARBA00008779"/>
    </source>
</evidence>
<feature type="chain" id="PRO_5008787898" description="Sulfatase N-terminal domain-containing protein" evidence="6">
    <location>
        <begin position="20"/>
        <end position="562"/>
    </location>
</feature>
<evidence type="ECO:0000313" key="9">
    <source>
        <dbReference type="EnsemblMetazoa" id="CapteP117141"/>
    </source>
</evidence>
<protein>
    <recommendedName>
        <fullName evidence="7">Sulfatase N-terminal domain-containing protein</fullName>
    </recommendedName>
</protein>
<feature type="signal peptide" evidence="6">
    <location>
        <begin position="1"/>
        <end position="19"/>
    </location>
</feature>
<dbReference type="OMA" id="MKWHHGH"/>
<name>R7UD52_CAPTE</name>
<accession>R7UD52</accession>
<dbReference type="GO" id="GO:0046872">
    <property type="term" value="F:metal ion binding"/>
    <property type="evidence" value="ECO:0007669"/>
    <property type="project" value="UniProtKB-KW"/>
</dbReference>
<comment type="similarity">
    <text evidence="2">Belongs to the sulfatase family.</text>
</comment>
<feature type="domain" description="Sulfatase N-terminal" evidence="7">
    <location>
        <begin position="23"/>
        <end position="398"/>
    </location>
</feature>
<dbReference type="HOGENOM" id="CLU_006332_13_4_1"/>
<comment type="cofactor">
    <cofactor evidence="1">
        <name>Ca(2+)</name>
        <dbReference type="ChEBI" id="CHEBI:29108"/>
    </cofactor>
</comment>
<keyword evidence="10" id="KW-1185">Reference proteome</keyword>
<organism evidence="8">
    <name type="scientific">Capitella teleta</name>
    <name type="common">Polychaete worm</name>
    <dbReference type="NCBI Taxonomy" id="283909"/>
    <lineage>
        <taxon>Eukaryota</taxon>
        <taxon>Metazoa</taxon>
        <taxon>Spiralia</taxon>
        <taxon>Lophotrochozoa</taxon>
        <taxon>Annelida</taxon>
        <taxon>Polychaeta</taxon>
        <taxon>Sedentaria</taxon>
        <taxon>Scolecida</taxon>
        <taxon>Capitellidae</taxon>
        <taxon>Capitella</taxon>
    </lineage>
</organism>
<dbReference type="SUPFAM" id="SSF53649">
    <property type="entry name" value="Alkaline phosphatase-like"/>
    <property type="match status" value="1"/>
</dbReference>
<dbReference type="PANTHER" id="PTHR42693">
    <property type="entry name" value="ARYLSULFATASE FAMILY MEMBER"/>
    <property type="match status" value="1"/>
</dbReference>
<dbReference type="EMBL" id="KB302448">
    <property type="protein sequence ID" value="ELU04315.1"/>
    <property type="molecule type" value="Genomic_DNA"/>
</dbReference>
<dbReference type="EMBL" id="AMQN01008212">
    <property type="status" value="NOT_ANNOTATED_CDS"/>
    <property type="molecule type" value="Genomic_DNA"/>
</dbReference>
<reference evidence="10" key="1">
    <citation type="submission" date="2012-12" db="EMBL/GenBank/DDBJ databases">
        <authorList>
            <person name="Hellsten U."/>
            <person name="Grimwood J."/>
            <person name="Chapman J.A."/>
            <person name="Shapiro H."/>
            <person name="Aerts A."/>
            <person name="Otillar R.P."/>
            <person name="Terry A.Y."/>
            <person name="Boore J.L."/>
            <person name="Simakov O."/>
            <person name="Marletaz F."/>
            <person name="Cho S.-J."/>
            <person name="Edsinger-Gonzales E."/>
            <person name="Havlak P."/>
            <person name="Kuo D.-H."/>
            <person name="Larsson T."/>
            <person name="Lv J."/>
            <person name="Arendt D."/>
            <person name="Savage R."/>
            <person name="Osoegawa K."/>
            <person name="de Jong P."/>
            <person name="Lindberg D.R."/>
            <person name="Seaver E.C."/>
            <person name="Weisblat D.A."/>
            <person name="Putnam N.H."/>
            <person name="Grigoriev I.V."/>
            <person name="Rokhsar D.S."/>
        </authorList>
    </citation>
    <scope>NUCLEOTIDE SEQUENCE</scope>
    <source>
        <strain evidence="10">I ESC-2004</strain>
    </source>
</reference>
<dbReference type="EnsemblMetazoa" id="CapteT117141">
    <property type="protein sequence ID" value="CapteP117141"/>
    <property type="gene ID" value="CapteG117141"/>
</dbReference>
<evidence type="ECO:0000256" key="1">
    <source>
        <dbReference type="ARBA" id="ARBA00001913"/>
    </source>
</evidence>
<evidence type="ECO:0000313" key="10">
    <source>
        <dbReference type="Proteomes" id="UP000014760"/>
    </source>
</evidence>
<evidence type="ECO:0000313" key="8">
    <source>
        <dbReference type="EMBL" id="ELU04315.1"/>
    </source>
</evidence>
<dbReference type="PANTHER" id="PTHR42693:SF49">
    <property type="entry name" value="SULFATASE N-TERMINAL DOMAIN-CONTAINING PROTEIN"/>
    <property type="match status" value="1"/>
</dbReference>
<keyword evidence="5" id="KW-0106">Calcium</keyword>
<proteinExistence type="inferred from homology"/>
<keyword evidence="4" id="KW-0378">Hydrolase</keyword>
<dbReference type="Gene3D" id="3.40.720.10">
    <property type="entry name" value="Alkaline Phosphatase, subunit A"/>
    <property type="match status" value="1"/>
</dbReference>
<gene>
    <name evidence="8" type="ORF">CAPTEDRAFT_117141</name>
</gene>
<reference evidence="9" key="3">
    <citation type="submission" date="2015-06" db="UniProtKB">
        <authorList>
            <consortium name="EnsemblMetazoa"/>
        </authorList>
    </citation>
    <scope>IDENTIFICATION</scope>
</reference>